<dbReference type="EMBL" id="MU118078">
    <property type="protein sequence ID" value="KAF9645796.1"/>
    <property type="molecule type" value="Genomic_DNA"/>
</dbReference>
<proteinExistence type="predicted"/>
<dbReference type="Proteomes" id="UP000886501">
    <property type="component" value="Unassembled WGS sequence"/>
</dbReference>
<evidence type="ECO:0000313" key="2">
    <source>
        <dbReference type="Proteomes" id="UP000886501"/>
    </source>
</evidence>
<name>A0ACB6Z9G7_THEGA</name>
<keyword evidence="2" id="KW-1185">Reference proteome</keyword>
<organism evidence="1 2">
    <name type="scientific">Thelephora ganbajun</name>
    <name type="common">Ganba fungus</name>
    <dbReference type="NCBI Taxonomy" id="370292"/>
    <lineage>
        <taxon>Eukaryota</taxon>
        <taxon>Fungi</taxon>
        <taxon>Dikarya</taxon>
        <taxon>Basidiomycota</taxon>
        <taxon>Agaricomycotina</taxon>
        <taxon>Agaricomycetes</taxon>
        <taxon>Thelephorales</taxon>
        <taxon>Thelephoraceae</taxon>
        <taxon>Thelephora</taxon>
    </lineage>
</organism>
<accession>A0ACB6Z9G7</accession>
<gene>
    <name evidence="1" type="ORF">BDM02DRAFT_3201730</name>
</gene>
<reference evidence="1" key="2">
    <citation type="journal article" date="2020" name="Nat. Commun.">
        <title>Large-scale genome sequencing of mycorrhizal fungi provides insights into the early evolution of symbiotic traits.</title>
        <authorList>
            <person name="Miyauchi S."/>
            <person name="Kiss E."/>
            <person name="Kuo A."/>
            <person name="Drula E."/>
            <person name="Kohler A."/>
            <person name="Sanchez-Garcia M."/>
            <person name="Morin E."/>
            <person name="Andreopoulos B."/>
            <person name="Barry K.W."/>
            <person name="Bonito G."/>
            <person name="Buee M."/>
            <person name="Carver A."/>
            <person name="Chen C."/>
            <person name="Cichocki N."/>
            <person name="Clum A."/>
            <person name="Culley D."/>
            <person name="Crous P.W."/>
            <person name="Fauchery L."/>
            <person name="Girlanda M."/>
            <person name="Hayes R.D."/>
            <person name="Keri Z."/>
            <person name="LaButti K."/>
            <person name="Lipzen A."/>
            <person name="Lombard V."/>
            <person name="Magnuson J."/>
            <person name="Maillard F."/>
            <person name="Murat C."/>
            <person name="Nolan M."/>
            <person name="Ohm R.A."/>
            <person name="Pangilinan J."/>
            <person name="Pereira M.F."/>
            <person name="Perotto S."/>
            <person name="Peter M."/>
            <person name="Pfister S."/>
            <person name="Riley R."/>
            <person name="Sitrit Y."/>
            <person name="Stielow J.B."/>
            <person name="Szollosi G."/>
            <person name="Zifcakova L."/>
            <person name="Stursova M."/>
            <person name="Spatafora J.W."/>
            <person name="Tedersoo L."/>
            <person name="Vaario L.M."/>
            <person name="Yamada A."/>
            <person name="Yan M."/>
            <person name="Wang P."/>
            <person name="Xu J."/>
            <person name="Bruns T."/>
            <person name="Baldrian P."/>
            <person name="Vilgalys R."/>
            <person name="Dunand C."/>
            <person name="Henrissat B."/>
            <person name="Grigoriev I.V."/>
            <person name="Hibbett D."/>
            <person name="Nagy L.G."/>
            <person name="Martin F.M."/>
        </authorList>
    </citation>
    <scope>NUCLEOTIDE SEQUENCE</scope>
    <source>
        <strain evidence="1">P2</strain>
    </source>
</reference>
<protein>
    <submittedName>
        <fullName evidence="1">DUF323 domain-containing protein</fullName>
    </submittedName>
</protein>
<comment type="caution">
    <text evidence="1">The sequence shown here is derived from an EMBL/GenBank/DDBJ whole genome shotgun (WGS) entry which is preliminary data.</text>
</comment>
<sequence>MSSATDIIDVRAQSPCGTNFGDGDNGIPAVIISGLSKPTHQRTLPTLLLYSETGLRIYDELTTKAAEYYLFAAEEEILKKHGDEIIRAMHSRGFVESESVVELGAGQSPLTLLNRSLRKTSHILLALSRLVDEERSTPLITYYALDLEKPELERTLSELATSDIGSKLQGKVTTKGMWGTYDGGLSFIQEGGIRGRDAVSRILTEGLTFENLKDMSPVSYRDSDSTGTRSSESAPDSDVTTNPSTPDVPQTPLHILFLGSSLGNFHRGDDANFLRGLPLRPGSGDTLLLGLDHDNDSAEVERAYNDSLGITRKFIMQGLKAAGAALGDETLFGEDKWDYVGKYNQEQRRHEGYYISKANQTVCTPSGEQFEFLAEELINVEYSHKFSEQDTFTLFTNANLRPIQRWMDPTSRYSLWLLERAPFTFPLLKSPDGVAYPNAFSVPSIAEWETIWSAWDMITMGMISPHLLYEKPIDLRHICLFYLGHIPTFLDMHLSKLFGEPRTEPENFRIVFERGIDPNVDDPTQCHPHSEVPQNNEGWPTLSSILGFKSRVRQRLLKVYSDIASGKIEMTRKVGRVLFMTWEHEAFHSETMLYMLLRTVGQGTLLPSGFTPPPWGALADGWDKAPLPPSSTVTLGPESITLGHDDSEDDDASKEVEDHEFGWDNEQPQRQADVGKFRIEWRPVSNGDFYEFYNSGGSDKVAFPKSWCMIDDEVYVLTMYGPVPMRIARLWPVMTTYDDLSAYAIVKGGRIPTDPELRLFLDKFECGYEGGANIGFRNLHAVPATTGIPGKGGKGHNGGVWEWTSTLFDSYEGFKPSKIYPEYSRDFFDSKHHVVIGGSCVTVPRQANRRTMRNYYQHNYPYAWVGARVAYDV</sequence>
<reference evidence="1" key="1">
    <citation type="submission" date="2019-10" db="EMBL/GenBank/DDBJ databases">
        <authorList>
            <consortium name="DOE Joint Genome Institute"/>
            <person name="Kuo A."/>
            <person name="Miyauchi S."/>
            <person name="Kiss E."/>
            <person name="Drula E."/>
            <person name="Kohler A."/>
            <person name="Sanchez-Garcia M."/>
            <person name="Andreopoulos B."/>
            <person name="Barry K.W."/>
            <person name="Bonito G."/>
            <person name="Buee M."/>
            <person name="Carver A."/>
            <person name="Chen C."/>
            <person name="Cichocki N."/>
            <person name="Clum A."/>
            <person name="Culley D."/>
            <person name="Crous P.W."/>
            <person name="Fauchery L."/>
            <person name="Girlanda M."/>
            <person name="Hayes R."/>
            <person name="Keri Z."/>
            <person name="Labutti K."/>
            <person name="Lipzen A."/>
            <person name="Lombard V."/>
            <person name="Magnuson J."/>
            <person name="Maillard F."/>
            <person name="Morin E."/>
            <person name="Murat C."/>
            <person name="Nolan M."/>
            <person name="Ohm R."/>
            <person name="Pangilinan J."/>
            <person name="Pereira M."/>
            <person name="Perotto S."/>
            <person name="Peter M."/>
            <person name="Riley R."/>
            <person name="Sitrit Y."/>
            <person name="Stielow B."/>
            <person name="Szollosi G."/>
            <person name="Zifcakova L."/>
            <person name="Stursova M."/>
            <person name="Spatafora J.W."/>
            <person name="Tedersoo L."/>
            <person name="Vaario L.-M."/>
            <person name="Yamada A."/>
            <person name="Yan M."/>
            <person name="Wang P."/>
            <person name="Xu J."/>
            <person name="Bruns T."/>
            <person name="Baldrian P."/>
            <person name="Vilgalys R."/>
            <person name="Henrissat B."/>
            <person name="Grigoriev I.V."/>
            <person name="Hibbett D."/>
            <person name="Nagy L.G."/>
            <person name="Martin F.M."/>
        </authorList>
    </citation>
    <scope>NUCLEOTIDE SEQUENCE</scope>
    <source>
        <strain evidence="1">P2</strain>
    </source>
</reference>
<evidence type="ECO:0000313" key="1">
    <source>
        <dbReference type="EMBL" id="KAF9645796.1"/>
    </source>
</evidence>